<sequence>MNTLSRRIMAAVVLAAVAIANIVVNNGCGVDVFIIQDAGKVDGLPSVYITAGQTEILPLQIDPHGLGAGTALKISKEAEPGILQYEYAVTDSFYWDLSAIDGNPFVEDRVHVVPTGNGAGDPTNRCMALTCEPGACADTYSFPEQDATRACPVDTGDFIIDLCSVDPVEAVASTGTAAAGKVEAEKEEELEEEEEDSEVFDRELLVVAASVRPKVAKPAPSVLPLAPPKIAGVHARFRGYYH</sequence>
<dbReference type="Pfam" id="PF04681">
    <property type="entry name" value="Bys1"/>
    <property type="match status" value="1"/>
</dbReference>
<name>A0A420YBH9_9PEZI</name>
<evidence type="ECO:0000256" key="1">
    <source>
        <dbReference type="SAM" id="MobiDB-lite"/>
    </source>
</evidence>
<dbReference type="PANTHER" id="PTHR36195:SF6">
    <property type="entry name" value="SECRETED THAUMATIN-LIKE PROTEIN CALA"/>
    <property type="match status" value="1"/>
</dbReference>
<accession>A0A420YBH9</accession>
<feature type="region of interest" description="Disordered" evidence="1">
    <location>
        <begin position="179"/>
        <end position="198"/>
    </location>
</feature>
<feature type="compositionally biased region" description="Acidic residues" evidence="1">
    <location>
        <begin position="185"/>
        <end position="198"/>
    </location>
</feature>
<dbReference type="AlphaFoldDB" id="A0A420YBH9"/>
<evidence type="ECO:0008006" key="5">
    <source>
        <dbReference type="Google" id="ProtNLM"/>
    </source>
</evidence>
<evidence type="ECO:0000313" key="3">
    <source>
        <dbReference type="EMBL" id="RKU45236.1"/>
    </source>
</evidence>
<dbReference type="Proteomes" id="UP000275385">
    <property type="component" value="Unassembled WGS sequence"/>
</dbReference>
<evidence type="ECO:0000256" key="2">
    <source>
        <dbReference type="SAM" id="SignalP"/>
    </source>
</evidence>
<keyword evidence="2" id="KW-0732">Signal</keyword>
<gene>
    <name evidence="3" type="ORF">DL546_002588</name>
</gene>
<organism evidence="3 4">
    <name type="scientific">Coniochaeta pulveracea</name>
    <dbReference type="NCBI Taxonomy" id="177199"/>
    <lineage>
        <taxon>Eukaryota</taxon>
        <taxon>Fungi</taxon>
        <taxon>Dikarya</taxon>
        <taxon>Ascomycota</taxon>
        <taxon>Pezizomycotina</taxon>
        <taxon>Sordariomycetes</taxon>
        <taxon>Sordariomycetidae</taxon>
        <taxon>Coniochaetales</taxon>
        <taxon>Coniochaetaceae</taxon>
        <taxon>Coniochaeta</taxon>
    </lineage>
</organism>
<proteinExistence type="predicted"/>
<dbReference type="InterPro" id="IPR006771">
    <property type="entry name" value="CetA-like"/>
</dbReference>
<reference evidence="3 4" key="1">
    <citation type="submission" date="2018-08" db="EMBL/GenBank/DDBJ databases">
        <title>Draft genome of the lignicolous fungus Coniochaeta pulveracea.</title>
        <authorList>
            <person name="Borstlap C.J."/>
            <person name="De Witt R.N."/>
            <person name="Botha A."/>
            <person name="Volschenk H."/>
        </authorList>
    </citation>
    <scope>NUCLEOTIDE SEQUENCE [LARGE SCALE GENOMIC DNA]</scope>
    <source>
        <strain evidence="3 4">CAB683</strain>
    </source>
</reference>
<evidence type="ECO:0000313" key="4">
    <source>
        <dbReference type="Proteomes" id="UP000275385"/>
    </source>
</evidence>
<comment type="caution">
    <text evidence="3">The sequence shown here is derived from an EMBL/GenBank/DDBJ whole genome shotgun (WGS) entry which is preliminary data.</text>
</comment>
<dbReference type="PANTHER" id="PTHR36195">
    <property type="entry name" value="DOMAIN PROTEIN, PUTATIVE (AFU_ORTHOLOGUE AFUA_5G01990)-RELATED-RELATED"/>
    <property type="match status" value="1"/>
</dbReference>
<dbReference type="OrthoDB" id="5144514at2759"/>
<protein>
    <recommendedName>
        <fullName evidence="5">Osmotin, thaumatin-like protein</fullName>
    </recommendedName>
</protein>
<feature type="chain" id="PRO_5019283535" description="Osmotin, thaumatin-like protein" evidence="2">
    <location>
        <begin position="21"/>
        <end position="242"/>
    </location>
</feature>
<keyword evidence="4" id="KW-1185">Reference proteome</keyword>
<feature type="signal peptide" evidence="2">
    <location>
        <begin position="1"/>
        <end position="20"/>
    </location>
</feature>
<dbReference type="EMBL" id="QVQW01000022">
    <property type="protein sequence ID" value="RKU45236.1"/>
    <property type="molecule type" value="Genomic_DNA"/>
</dbReference>